<organism evidence="10 11">
    <name type="scientific">Klebsormidium nitens</name>
    <name type="common">Green alga</name>
    <name type="synonym">Ulothrix nitens</name>
    <dbReference type="NCBI Taxonomy" id="105231"/>
    <lineage>
        <taxon>Eukaryota</taxon>
        <taxon>Viridiplantae</taxon>
        <taxon>Streptophyta</taxon>
        <taxon>Klebsormidiophyceae</taxon>
        <taxon>Klebsormidiales</taxon>
        <taxon>Klebsormidiaceae</taxon>
        <taxon>Klebsormidium</taxon>
    </lineage>
</organism>
<keyword evidence="3 6" id="KW-1133">Transmembrane helix</keyword>
<feature type="transmembrane region" description="Helical" evidence="6">
    <location>
        <begin position="539"/>
        <end position="563"/>
    </location>
</feature>
<dbReference type="Proteomes" id="UP000054558">
    <property type="component" value="Unassembled WGS sequence"/>
</dbReference>
<evidence type="ECO:0000259" key="8">
    <source>
        <dbReference type="Pfam" id="PF06813"/>
    </source>
</evidence>
<feature type="domain" description="NFD4 C-terminal" evidence="9">
    <location>
        <begin position="406"/>
        <end position="568"/>
    </location>
</feature>
<dbReference type="PANTHER" id="PTHR21576:SF22">
    <property type="entry name" value="F25A4.25 PROTEIN"/>
    <property type="match status" value="1"/>
</dbReference>
<evidence type="ECO:0000256" key="3">
    <source>
        <dbReference type="ARBA" id="ARBA00022989"/>
    </source>
</evidence>
<dbReference type="SUPFAM" id="SSF103473">
    <property type="entry name" value="MFS general substrate transporter"/>
    <property type="match status" value="1"/>
</dbReference>
<feature type="signal peptide" evidence="7">
    <location>
        <begin position="1"/>
        <end position="24"/>
    </location>
</feature>
<keyword evidence="4 6" id="KW-0472">Membrane</keyword>
<dbReference type="AlphaFoldDB" id="A0A0U9HUQ1"/>
<dbReference type="GO" id="GO:0016020">
    <property type="term" value="C:membrane"/>
    <property type="evidence" value="ECO:0000318"/>
    <property type="project" value="GO_Central"/>
</dbReference>
<evidence type="ECO:0000313" key="10">
    <source>
        <dbReference type="EMBL" id="GAQ82044.1"/>
    </source>
</evidence>
<protein>
    <submittedName>
        <fullName evidence="10">Major facilitator superfamily protein</fullName>
    </submittedName>
</protein>
<dbReference type="STRING" id="105231.A0A0U9HUQ1"/>
<accession>A0A0U9HUQ1</accession>
<evidence type="ECO:0000256" key="5">
    <source>
        <dbReference type="SAM" id="MobiDB-lite"/>
    </source>
</evidence>
<feature type="transmembrane region" description="Helical" evidence="6">
    <location>
        <begin position="684"/>
        <end position="705"/>
    </location>
</feature>
<dbReference type="InterPro" id="IPR010658">
    <property type="entry name" value="Nodulin-like"/>
</dbReference>
<dbReference type="Pfam" id="PF06813">
    <property type="entry name" value="Nodulin-like"/>
    <property type="match status" value="1"/>
</dbReference>
<comment type="subcellular location">
    <subcellularLocation>
        <location evidence="1">Membrane</location>
        <topology evidence="1">Multi-pass membrane protein</topology>
    </subcellularLocation>
</comment>
<evidence type="ECO:0000256" key="2">
    <source>
        <dbReference type="ARBA" id="ARBA00022692"/>
    </source>
</evidence>
<feature type="compositionally biased region" description="Basic and acidic residues" evidence="5">
    <location>
        <begin position="358"/>
        <end position="368"/>
    </location>
</feature>
<feature type="transmembrane region" description="Helical" evidence="6">
    <location>
        <begin position="210"/>
        <end position="229"/>
    </location>
</feature>
<evidence type="ECO:0000256" key="4">
    <source>
        <dbReference type="ARBA" id="ARBA00023136"/>
    </source>
</evidence>
<evidence type="ECO:0000256" key="7">
    <source>
        <dbReference type="SAM" id="SignalP"/>
    </source>
</evidence>
<dbReference type="OrthoDB" id="410267at2759"/>
<evidence type="ECO:0000259" key="9">
    <source>
        <dbReference type="Pfam" id="PF23262"/>
    </source>
</evidence>
<dbReference type="InterPro" id="IPR056555">
    <property type="entry name" value="NFD4_C"/>
</dbReference>
<feature type="chain" id="PRO_5006865097" evidence="7">
    <location>
        <begin position="25"/>
        <end position="745"/>
    </location>
</feature>
<feature type="transmembrane region" description="Helical" evidence="6">
    <location>
        <begin position="412"/>
        <end position="434"/>
    </location>
</feature>
<feature type="region of interest" description="Disordered" evidence="5">
    <location>
        <begin position="724"/>
        <end position="745"/>
    </location>
</feature>
<dbReference type="InterPro" id="IPR036259">
    <property type="entry name" value="MFS_trans_sf"/>
</dbReference>
<keyword evidence="11" id="KW-1185">Reference proteome</keyword>
<keyword evidence="7" id="KW-0732">Signal</keyword>
<gene>
    <name evidence="10" type="ORF">KFL_000980310</name>
</gene>
<dbReference type="OMA" id="YELAFAC"/>
<evidence type="ECO:0000313" key="11">
    <source>
        <dbReference type="Proteomes" id="UP000054558"/>
    </source>
</evidence>
<keyword evidence="2 6" id="KW-0812">Transmembrane</keyword>
<feature type="transmembrane region" description="Helical" evidence="6">
    <location>
        <begin position="241"/>
        <end position="259"/>
    </location>
</feature>
<feature type="transmembrane region" description="Helical" evidence="6">
    <location>
        <begin position="480"/>
        <end position="498"/>
    </location>
</feature>
<feature type="transmembrane region" description="Helical" evidence="6">
    <location>
        <begin position="446"/>
        <end position="468"/>
    </location>
</feature>
<reference evidence="10 11" key="1">
    <citation type="journal article" date="2014" name="Nat. Commun.">
        <title>Klebsormidium flaccidum genome reveals primary factors for plant terrestrial adaptation.</title>
        <authorList>
            <person name="Hori K."/>
            <person name="Maruyama F."/>
            <person name="Fujisawa T."/>
            <person name="Togashi T."/>
            <person name="Yamamoto N."/>
            <person name="Seo M."/>
            <person name="Sato S."/>
            <person name="Yamada T."/>
            <person name="Mori H."/>
            <person name="Tajima N."/>
            <person name="Moriyama T."/>
            <person name="Ikeuchi M."/>
            <person name="Watanabe M."/>
            <person name="Wada H."/>
            <person name="Kobayashi K."/>
            <person name="Saito M."/>
            <person name="Masuda T."/>
            <person name="Sasaki-Sekimoto Y."/>
            <person name="Mashiguchi K."/>
            <person name="Awai K."/>
            <person name="Shimojima M."/>
            <person name="Masuda S."/>
            <person name="Iwai M."/>
            <person name="Nobusawa T."/>
            <person name="Narise T."/>
            <person name="Kondo S."/>
            <person name="Saito H."/>
            <person name="Sato R."/>
            <person name="Murakawa M."/>
            <person name="Ihara Y."/>
            <person name="Oshima-Yamada Y."/>
            <person name="Ohtaka K."/>
            <person name="Satoh M."/>
            <person name="Sonobe K."/>
            <person name="Ishii M."/>
            <person name="Ohtani R."/>
            <person name="Kanamori-Sato M."/>
            <person name="Honoki R."/>
            <person name="Miyazaki D."/>
            <person name="Mochizuki H."/>
            <person name="Umetsu J."/>
            <person name="Higashi K."/>
            <person name="Shibata D."/>
            <person name="Kamiya Y."/>
            <person name="Sato N."/>
            <person name="Nakamura Y."/>
            <person name="Tabata S."/>
            <person name="Ida S."/>
            <person name="Kurokawa K."/>
            <person name="Ohta H."/>
        </authorList>
    </citation>
    <scope>NUCLEOTIDE SEQUENCE [LARGE SCALE GENOMIC DNA]</scope>
    <source>
        <strain evidence="10 11">NIES-2285</strain>
    </source>
</reference>
<dbReference type="Gene3D" id="1.20.1250.20">
    <property type="entry name" value="MFS general substrate transporter like domains"/>
    <property type="match status" value="2"/>
</dbReference>
<feature type="transmembrane region" description="Helical" evidence="6">
    <location>
        <begin position="74"/>
        <end position="96"/>
    </location>
</feature>
<dbReference type="PANTHER" id="PTHR21576">
    <property type="entry name" value="UNCHARACTERIZED NODULIN-LIKE PROTEIN"/>
    <property type="match status" value="1"/>
</dbReference>
<evidence type="ECO:0000256" key="6">
    <source>
        <dbReference type="SAM" id="Phobius"/>
    </source>
</evidence>
<dbReference type="Pfam" id="PF23262">
    <property type="entry name" value="NFD4_C"/>
    <property type="match status" value="1"/>
</dbReference>
<feature type="transmembrane region" description="Helical" evidence="6">
    <location>
        <begin position="171"/>
        <end position="190"/>
    </location>
</feature>
<feature type="transmembrane region" description="Helical" evidence="6">
    <location>
        <begin position="143"/>
        <end position="164"/>
    </location>
</feature>
<feature type="transmembrane region" description="Helical" evidence="6">
    <location>
        <begin position="105"/>
        <end position="131"/>
    </location>
</feature>
<feature type="domain" description="Nodulin-like" evidence="8">
    <location>
        <begin position="10"/>
        <end position="258"/>
    </location>
</feature>
<evidence type="ECO:0000256" key="1">
    <source>
        <dbReference type="ARBA" id="ARBA00004141"/>
    </source>
</evidence>
<name>A0A0U9HUQ1_KLENI</name>
<proteinExistence type="predicted"/>
<feature type="transmembrane region" description="Helical" evidence="6">
    <location>
        <begin position="505"/>
        <end position="527"/>
    </location>
</feature>
<feature type="compositionally biased region" description="Basic and acidic residues" evidence="5">
    <location>
        <begin position="336"/>
        <end position="349"/>
    </location>
</feature>
<sequence length="745" mass="79965">MALPSMVCQRWLALVAGLYLQACGGNTYSFGIWSGAFKDRMGYSQQLLNALGTAKDVGDNVGVIAGTLYDYLPIWALLLWGSAQNILGYGGLWLAASGRAPKPPFWLACVLICVGTNGATFFQTAAIVTLVRNFPSHRGAVVGLTKGFVGLSGAIFTQIYYAAFAPNQTSFLFLIAVVPPLLALLCANIVRPISPTESEDEEEEEHSNFISIYLMGFFLAAFLLVSIVWREMFRISHPVNVAITTVMVLILTSLLLVPAKEYFLEKRQARTSITDLEARGTESVALVESSRGTPELDFEARQHSIHLHDEGDNWLDVENRAESIAFGLMTEAGDEPPERTPRGSQERLPRASSEVIDVEQRTEGDKRWSPPRGITEESDSSEGAGELEGGCYRMPRIGMDHGVLESFATLDFWVLFLSTMCGAGSGLTAINNLAQVGASLGAGDSVGAFVSLISIWSFLGRMGAGLVSEHYVRKYGTPRPVFSLITQAIMGVGHLLFASALPGSLYVGSLIVGLCYGAQWTLMPAIASELFGLAHFGAIMAWQSVANPSGSYILSVLVAGYLYDMEADRQSHVPHPTAHPGLGGTDLSPYWGAVNETQREGGWKPLGRRILETDSSGGAPGSGWGVSWLWALLGGSSDSGGSGLGALLGGASRAGGSMLRALLGGYSEERVASKTCIGARCFRLTFIIMAGVCLFGVCLNVWLTIRTREYYRGVWKEHVEKAANRESEKGSAAGESDVVSDASRT</sequence>
<feature type="region of interest" description="Disordered" evidence="5">
    <location>
        <begin position="328"/>
        <end position="387"/>
    </location>
</feature>
<dbReference type="EMBL" id="DF237047">
    <property type="protein sequence ID" value="GAQ82044.1"/>
    <property type="molecule type" value="Genomic_DNA"/>
</dbReference>